<evidence type="ECO:0000313" key="1">
    <source>
        <dbReference type="EMBL" id="KJF15516.1"/>
    </source>
</evidence>
<evidence type="ECO:0000313" key="2">
    <source>
        <dbReference type="Proteomes" id="UP000032360"/>
    </source>
</evidence>
<comment type="caution">
    <text evidence="1">The sequence shown here is derived from an EMBL/GenBank/DDBJ whole genome shotgun (WGS) entry which is preliminary data.</text>
</comment>
<dbReference type="EMBL" id="JXYS01000153">
    <property type="protein sequence ID" value="KJF15516.1"/>
    <property type="molecule type" value="Genomic_DNA"/>
</dbReference>
<protein>
    <submittedName>
        <fullName evidence="1">Uncharacterized protein</fullName>
    </submittedName>
</protein>
<organism evidence="1 2">
    <name type="scientific">Acidithrix ferrooxidans</name>
    <dbReference type="NCBI Taxonomy" id="1280514"/>
    <lineage>
        <taxon>Bacteria</taxon>
        <taxon>Bacillati</taxon>
        <taxon>Actinomycetota</taxon>
        <taxon>Acidimicrobiia</taxon>
        <taxon>Acidimicrobiales</taxon>
        <taxon>Acidimicrobiaceae</taxon>
        <taxon>Acidithrix</taxon>
    </lineage>
</organism>
<keyword evidence="2" id="KW-1185">Reference proteome</keyword>
<sequence>MDKIFPIILIKFRKQEPFWNQIRGVADVETQTHMY</sequence>
<dbReference type="Proteomes" id="UP000032360">
    <property type="component" value="Unassembled WGS sequence"/>
</dbReference>
<dbReference type="AlphaFoldDB" id="A0A0D8HEN6"/>
<name>A0A0D8HEN6_9ACTN</name>
<accession>A0A0D8HEN6</accession>
<reference evidence="1 2" key="1">
    <citation type="submission" date="2015-01" db="EMBL/GenBank/DDBJ databases">
        <title>Draft genome of the acidophilic iron oxidizer Acidithrix ferrooxidans strain Py-F3.</title>
        <authorList>
            <person name="Poehlein A."/>
            <person name="Eisen S."/>
            <person name="Schloemann M."/>
            <person name="Johnson B.D."/>
            <person name="Daniel R."/>
            <person name="Muehling M."/>
        </authorList>
    </citation>
    <scope>NUCLEOTIDE SEQUENCE [LARGE SCALE GENOMIC DNA]</scope>
    <source>
        <strain evidence="1 2">Py-F3</strain>
    </source>
</reference>
<proteinExistence type="predicted"/>
<gene>
    <name evidence="1" type="ORF">AXFE_36400</name>
</gene>